<organism evidence="2 3">
    <name type="scientific">Amycolatopsis xylanica</name>
    <dbReference type="NCBI Taxonomy" id="589385"/>
    <lineage>
        <taxon>Bacteria</taxon>
        <taxon>Bacillati</taxon>
        <taxon>Actinomycetota</taxon>
        <taxon>Actinomycetes</taxon>
        <taxon>Pseudonocardiales</taxon>
        <taxon>Pseudonocardiaceae</taxon>
        <taxon>Amycolatopsis</taxon>
    </lineage>
</organism>
<proteinExistence type="predicted"/>
<dbReference type="STRING" id="589385.SAMN05421504_10712"/>
<reference evidence="2 3" key="1">
    <citation type="submission" date="2016-10" db="EMBL/GenBank/DDBJ databases">
        <authorList>
            <person name="de Groot N.N."/>
        </authorList>
    </citation>
    <scope>NUCLEOTIDE SEQUENCE [LARGE SCALE GENOMIC DNA]</scope>
    <source>
        <strain evidence="2 3">CPCC 202699</strain>
    </source>
</reference>
<dbReference type="InterPro" id="IPR036291">
    <property type="entry name" value="NAD(P)-bd_dom_sf"/>
</dbReference>
<dbReference type="PANTHER" id="PTHR32487">
    <property type="entry name" value="3-OXO-DELTA(4,5)-STEROID 5-BETA-REDUCTASE"/>
    <property type="match status" value="1"/>
</dbReference>
<keyword evidence="3" id="KW-1185">Reference proteome</keyword>
<gene>
    <name evidence="2" type="ORF">SAMN05421504_10712</name>
</gene>
<evidence type="ECO:0000313" key="2">
    <source>
        <dbReference type="EMBL" id="SDY80420.1"/>
    </source>
</evidence>
<dbReference type="AlphaFoldDB" id="A0A1H3MVE8"/>
<dbReference type="EMBL" id="FNON01000007">
    <property type="protein sequence ID" value="SDY80420.1"/>
    <property type="molecule type" value="Genomic_DNA"/>
</dbReference>
<name>A0A1H3MVE8_9PSEU</name>
<dbReference type="Gene3D" id="3.40.50.720">
    <property type="entry name" value="NAD(P)-binding Rossmann-like Domain"/>
    <property type="match status" value="1"/>
</dbReference>
<dbReference type="Proteomes" id="UP000199515">
    <property type="component" value="Unassembled WGS sequence"/>
</dbReference>
<dbReference type="InterPro" id="IPR055222">
    <property type="entry name" value="PRISE-like_Rossmann-fold"/>
</dbReference>
<evidence type="ECO:0000259" key="1">
    <source>
        <dbReference type="Pfam" id="PF22917"/>
    </source>
</evidence>
<dbReference type="SUPFAM" id="SSF51735">
    <property type="entry name" value="NAD(P)-binding Rossmann-fold domains"/>
    <property type="match status" value="1"/>
</dbReference>
<protein>
    <submittedName>
        <fullName evidence="2">Nucleoside-diphosphate-sugar epimerase</fullName>
    </submittedName>
</protein>
<dbReference type="Pfam" id="PF22917">
    <property type="entry name" value="PRISE"/>
    <property type="match status" value="1"/>
</dbReference>
<sequence>MFGPPKIVGMGTERKVALVAGANGVIGRNLIEHLAGLGDWEIIGLSRRGGEPSERVRYVAVDLLDAGDTAAKLASLTEVTHVFYAAYQERPSWAELVAPNLAMLTNVVDAIEPVAAGLEHVSLMQGYKVYGAHLGPFKTPAREDDAGHMPPEFNVDQQRFLEARQAGKAWSWSAIRPSVVGGVALGNPMNLVLSIAVYASICAELGIPMRFPGKPGAYDALLEMTDAGLLAKAIVWAATEPRCANQAFNITNGDLFRWSELWPKLGAHFGLEVAPPLPMSLTDAMGDKAALWSAMARRYGLGHDYDEVSAWGFADFVFSWDYDMFADGSKARRFGFHEYVDTTQMFHDLFDDLQRSRIIP</sequence>
<evidence type="ECO:0000313" key="3">
    <source>
        <dbReference type="Proteomes" id="UP000199515"/>
    </source>
</evidence>
<feature type="domain" description="PRISE-like Rossmann-fold" evidence="1">
    <location>
        <begin position="70"/>
        <end position="360"/>
    </location>
</feature>
<accession>A0A1H3MVE8</accession>
<dbReference type="PANTHER" id="PTHR32487:SF0">
    <property type="entry name" value="3-OXO-DELTA(4,5)-STEROID 5-BETA-REDUCTASE"/>
    <property type="match status" value="1"/>
</dbReference>
<dbReference type="CDD" id="cd08948">
    <property type="entry name" value="5beta-POR_like_SDR_a"/>
    <property type="match status" value="1"/>
</dbReference>